<organism evidence="1 2">
    <name type="scientific">Portunus trituberculatus</name>
    <name type="common">Swimming crab</name>
    <name type="synonym">Neptunus trituberculatus</name>
    <dbReference type="NCBI Taxonomy" id="210409"/>
    <lineage>
        <taxon>Eukaryota</taxon>
        <taxon>Metazoa</taxon>
        <taxon>Ecdysozoa</taxon>
        <taxon>Arthropoda</taxon>
        <taxon>Crustacea</taxon>
        <taxon>Multicrustacea</taxon>
        <taxon>Malacostraca</taxon>
        <taxon>Eumalacostraca</taxon>
        <taxon>Eucarida</taxon>
        <taxon>Decapoda</taxon>
        <taxon>Pleocyemata</taxon>
        <taxon>Brachyura</taxon>
        <taxon>Eubrachyura</taxon>
        <taxon>Portunoidea</taxon>
        <taxon>Portunidae</taxon>
        <taxon>Portuninae</taxon>
        <taxon>Portunus</taxon>
    </lineage>
</organism>
<dbReference type="EMBL" id="VSRR010047989">
    <property type="protein sequence ID" value="MPC78266.1"/>
    <property type="molecule type" value="Genomic_DNA"/>
</dbReference>
<protein>
    <submittedName>
        <fullName evidence="1">Uncharacterized protein</fullName>
    </submittedName>
</protein>
<dbReference type="Proteomes" id="UP000324222">
    <property type="component" value="Unassembled WGS sequence"/>
</dbReference>
<comment type="caution">
    <text evidence="1">The sequence shown here is derived from an EMBL/GenBank/DDBJ whole genome shotgun (WGS) entry which is preliminary data.</text>
</comment>
<evidence type="ECO:0000313" key="1">
    <source>
        <dbReference type="EMBL" id="MPC78266.1"/>
    </source>
</evidence>
<dbReference type="AlphaFoldDB" id="A0A5B7I8Q2"/>
<accession>A0A5B7I8Q2</accession>
<gene>
    <name evidence="1" type="ORF">E2C01_072752</name>
</gene>
<name>A0A5B7I8Q2_PORTR</name>
<keyword evidence="2" id="KW-1185">Reference proteome</keyword>
<proteinExistence type="predicted"/>
<sequence length="71" mass="7673">MPPPRAAAYAYCAVPCRATGCSFALGTVMPCCSASGKVSRDGASRLRHPSHLMVRNVRFICHLFLARNAIH</sequence>
<reference evidence="1 2" key="1">
    <citation type="submission" date="2019-05" db="EMBL/GenBank/DDBJ databases">
        <title>Another draft genome of Portunus trituberculatus and its Hox gene families provides insights of decapod evolution.</title>
        <authorList>
            <person name="Jeong J.-H."/>
            <person name="Song I."/>
            <person name="Kim S."/>
            <person name="Choi T."/>
            <person name="Kim D."/>
            <person name="Ryu S."/>
            <person name="Kim W."/>
        </authorList>
    </citation>
    <scope>NUCLEOTIDE SEQUENCE [LARGE SCALE GENOMIC DNA]</scope>
    <source>
        <tissue evidence="1">Muscle</tissue>
    </source>
</reference>
<evidence type="ECO:0000313" key="2">
    <source>
        <dbReference type="Proteomes" id="UP000324222"/>
    </source>
</evidence>